<dbReference type="Proteomes" id="UP001567572">
    <property type="component" value="Unassembled WGS sequence"/>
</dbReference>
<comment type="caution">
    <text evidence="2">The sequence shown here is derived from an EMBL/GenBank/DDBJ whole genome shotgun (WGS) entry which is preliminary data.</text>
</comment>
<proteinExistence type="predicted"/>
<feature type="compositionally biased region" description="Basic and acidic residues" evidence="1">
    <location>
        <begin position="106"/>
        <end position="123"/>
    </location>
</feature>
<feature type="region of interest" description="Disordered" evidence="1">
    <location>
        <begin position="1"/>
        <end position="271"/>
    </location>
</feature>
<feature type="compositionally biased region" description="Basic and acidic residues" evidence="1">
    <location>
        <begin position="26"/>
        <end position="46"/>
    </location>
</feature>
<gene>
    <name evidence="2" type="ORF">ABNG04_08690</name>
</gene>
<reference evidence="2 3" key="1">
    <citation type="submission" date="2024-06" db="EMBL/GenBank/DDBJ databases">
        <title>Halorubrum miltondacostae sp. nov., a potential PHA producer isolated from an inland solar saltern in Rio Maior, Portugal.</title>
        <authorList>
            <person name="Albuquerque L."/>
            <person name="Viver T."/>
            <person name="Barroso C."/>
            <person name="Claudino R."/>
            <person name="Galvan M."/>
            <person name="Simoes G."/>
            <person name="Lobo Da Cunha A."/>
            <person name="Egas C."/>
        </authorList>
    </citation>
    <scope>NUCLEOTIDE SEQUENCE [LARGE SCALE GENOMIC DNA]</scope>
    <source>
        <strain evidence="2 3">RMP-11</strain>
    </source>
</reference>
<dbReference type="InterPro" id="IPR055927">
    <property type="entry name" value="DUF7504"/>
</dbReference>
<dbReference type="EMBL" id="JBEDNY010000002">
    <property type="protein sequence ID" value="MEZ3163942.1"/>
    <property type="molecule type" value="Genomic_DNA"/>
</dbReference>
<sequence length="435" mass="46759">MSGPDEEESEGRTDRETRFSNIASRIADEFGSRSEDSGDTTDKDEPPDTDDDAREKASDLDAGVNDWEWFGGGESEDSVNPGPSAPDANDTSDQRSRGGRLWNNESKSDVSTEDSRADGDRTANDTNRTATDVADVDRTAADTADVDRTAADTADVDRTAADTADVDRTAADTADTANTSEISSDTGAGDRAEETGGRIWTDTAATESAAATETDPSPSEGGMSAESPPAGPTAGTDASGSTEETSVLDRKQFDPGTNVLIQSESRSDRTQNGCHELLFGREENPDPHLLLIRYQQVDGEQLERIASEGHQIHVIAVGYAQSVPPAAERTVTVTQINNPNDITRLGIVVSRITQGWSDDGREIRVCYGSLNVLLNYRDVKNVFRFLHVFLSTFTKADAVAHFHADPLEGDPQAINTLKPLFDEVISMDSTGTYVE</sequence>
<name>A0ABD5M3G5_9EURY</name>
<evidence type="ECO:0000313" key="2">
    <source>
        <dbReference type="EMBL" id="MEZ3163942.1"/>
    </source>
</evidence>
<dbReference type="AlphaFoldDB" id="A0ABD5M3G5"/>
<dbReference type="RefSeq" id="WP_371161801.1">
    <property type="nucleotide sequence ID" value="NZ_JBEDNY010000002.1"/>
</dbReference>
<feature type="compositionally biased region" description="Low complexity" evidence="1">
    <location>
        <begin position="201"/>
        <end position="215"/>
    </location>
</feature>
<keyword evidence="3" id="KW-1185">Reference proteome</keyword>
<dbReference type="Pfam" id="PF24336">
    <property type="entry name" value="DUF7504"/>
    <property type="match status" value="1"/>
</dbReference>
<evidence type="ECO:0000313" key="3">
    <source>
        <dbReference type="Proteomes" id="UP001567572"/>
    </source>
</evidence>
<protein>
    <submittedName>
        <fullName evidence="2">Uncharacterized protein</fullName>
    </submittedName>
</protein>
<feature type="compositionally biased region" description="Polar residues" evidence="1">
    <location>
        <begin position="236"/>
        <end position="245"/>
    </location>
</feature>
<evidence type="ECO:0000256" key="1">
    <source>
        <dbReference type="SAM" id="MobiDB-lite"/>
    </source>
</evidence>
<feature type="compositionally biased region" description="Basic and acidic residues" evidence="1">
    <location>
        <begin position="135"/>
        <end position="170"/>
    </location>
</feature>
<accession>A0ABD5M3G5</accession>
<organism evidence="2 3">
    <name type="scientific">Halorubrum miltondacostae</name>
    <dbReference type="NCBI Taxonomy" id="3076378"/>
    <lineage>
        <taxon>Archaea</taxon>
        <taxon>Methanobacteriati</taxon>
        <taxon>Methanobacteriota</taxon>
        <taxon>Stenosarchaea group</taxon>
        <taxon>Halobacteria</taxon>
        <taxon>Halobacteriales</taxon>
        <taxon>Haloferacaceae</taxon>
        <taxon>Halorubrum</taxon>
    </lineage>
</organism>